<dbReference type="RefSeq" id="WP_398284378.1">
    <property type="nucleotide sequence ID" value="NZ_JBITLV010000009.1"/>
</dbReference>
<dbReference type="Pfam" id="PF00501">
    <property type="entry name" value="AMP-binding"/>
    <property type="match status" value="1"/>
</dbReference>
<dbReference type="GO" id="GO:0016874">
    <property type="term" value="F:ligase activity"/>
    <property type="evidence" value="ECO:0007669"/>
    <property type="project" value="UniProtKB-KW"/>
</dbReference>
<evidence type="ECO:0000259" key="3">
    <source>
        <dbReference type="Pfam" id="PF00501"/>
    </source>
</evidence>
<dbReference type="InterPro" id="IPR042099">
    <property type="entry name" value="ANL_N_sf"/>
</dbReference>
<dbReference type="EMBL" id="JBITLV010000009">
    <property type="protein sequence ID" value="MFI7589778.1"/>
    <property type="molecule type" value="Genomic_DNA"/>
</dbReference>
<keyword evidence="2 5" id="KW-0436">Ligase</keyword>
<dbReference type="Gene3D" id="3.40.50.12780">
    <property type="entry name" value="N-terminal domain of ligase-like"/>
    <property type="match status" value="1"/>
</dbReference>
<dbReference type="Proteomes" id="UP001612915">
    <property type="component" value="Unassembled WGS sequence"/>
</dbReference>
<name>A0ABW8AUV5_9ACTN</name>
<comment type="similarity">
    <text evidence="1">Belongs to the ATP-dependent AMP-binding enzyme family.</text>
</comment>
<dbReference type="PROSITE" id="PS00455">
    <property type="entry name" value="AMP_BINDING"/>
    <property type="match status" value="1"/>
</dbReference>
<gene>
    <name evidence="5" type="ORF">ACIB24_22135</name>
</gene>
<accession>A0ABW8AUV5</accession>
<feature type="domain" description="AMP-dependent synthetase/ligase" evidence="3">
    <location>
        <begin position="12"/>
        <end position="382"/>
    </location>
</feature>
<comment type="caution">
    <text evidence="5">The sequence shown here is derived from an EMBL/GenBank/DDBJ whole genome shotgun (WGS) entry which is preliminary data.</text>
</comment>
<dbReference type="Gene3D" id="3.30.300.30">
    <property type="match status" value="1"/>
</dbReference>
<evidence type="ECO:0000313" key="5">
    <source>
        <dbReference type="EMBL" id="MFI7589778.1"/>
    </source>
</evidence>
<dbReference type="NCBIfam" id="NF005801">
    <property type="entry name" value="PRK07656.1"/>
    <property type="match status" value="1"/>
</dbReference>
<dbReference type="Pfam" id="PF13193">
    <property type="entry name" value="AMP-binding_C"/>
    <property type="match status" value="1"/>
</dbReference>
<evidence type="ECO:0000256" key="2">
    <source>
        <dbReference type="ARBA" id="ARBA00022598"/>
    </source>
</evidence>
<dbReference type="InterPro" id="IPR000873">
    <property type="entry name" value="AMP-dep_synth/lig_dom"/>
</dbReference>
<dbReference type="InterPro" id="IPR020845">
    <property type="entry name" value="AMP-binding_CS"/>
</dbReference>
<dbReference type="PANTHER" id="PTHR43201:SF5">
    <property type="entry name" value="MEDIUM-CHAIN ACYL-COA LIGASE ACSF2, MITOCHONDRIAL"/>
    <property type="match status" value="1"/>
</dbReference>
<feature type="domain" description="AMP-binding enzyme C-terminal" evidence="4">
    <location>
        <begin position="433"/>
        <end position="508"/>
    </location>
</feature>
<dbReference type="PANTHER" id="PTHR43201">
    <property type="entry name" value="ACYL-COA SYNTHETASE"/>
    <property type="match status" value="1"/>
</dbReference>
<organism evidence="5 6">
    <name type="scientific">Spongisporangium articulatum</name>
    <dbReference type="NCBI Taxonomy" id="3362603"/>
    <lineage>
        <taxon>Bacteria</taxon>
        <taxon>Bacillati</taxon>
        <taxon>Actinomycetota</taxon>
        <taxon>Actinomycetes</taxon>
        <taxon>Kineosporiales</taxon>
        <taxon>Kineosporiaceae</taxon>
        <taxon>Spongisporangium</taxon>
    </lineage>
</organism>
<reference evidence="5 6" key="1">
    <citation type="submission" date="2024-10" db="EMBL/GenBank/DDBJ databases">
        <title>The Natural Products Discovery Center: Release of the First 8490 Sequenced Strains for Exploring Actinobacteria Biosynthetic Diversity.</title>
        <authorList>
            <person name="Kalkreuter E."/>
            <person name="Kautsar S.A."/>
            <person name="Yang D."/>
            <person name="Bader C.D."/>
            <person name="Teijaro C.N."/>
            <person name="Fluegel L."/>
            <person name="Davis C.M."/>
            <person name="Simpson J.R."/>
            <person name="Lauterbach L."/>
            <person name="Steele A.D."/>
            <person name="Gui C."/>
            <person name="Meng S."/>
            <person name="Li G."/>
            <person name="Viehrig K."/>
            <person name="Ye F."/>
            <person name="Su P."/>
            <person name="Kiefer A.F."/>
            <person name="Nichols A."/>
            <person name="Cepeda A.J."/>
            <person name="Yan W."/>
            <person name="Fan B."/>
            <person name="Jiang Y."/>
            <person name="Adhikari A."/>
            <person name="Zheng C.-J."/>
            <person name="Schuster L."/>
            <person name="Cowan T.M."/>
            <person name="Smanski M.J."/>
            <person name="Chevrette M.G."/>
            <person name="De Carvalho L.P.S."/>
            <person name="Shen B."/>
        </authorList>
    </citation>
    <scope>NUCLEOTIDE SEQUENCE [LARGE SCALE GENOMIC DNA]</scope>
    <source>
        <strain evidence="5 6">NPDC049639</strain>
    </source>
</reference>
<evidence type="ECO:0000256" key="1">
    <source>
        <dbReference type="ARBA" id="ARBA00006432"/>
    </source>
</evidence>
<dbReference type="SUPFAM" id="SSF56801">
    <property type="entry name" value="Acetyl-CoA synthetase-like"/>
    <property type="match status" value="1"/>
</dbReference>
<sequence length="518" mass="55047">MTTPRTIPAAVRRAAERFGDRPAVLDGDSWVTYRELADGVRATAAAFVAHGVGPGDRVCVWAPNSLRWMLAALGAQYIGAVLVPLNTRYRGEAADVVLRTRARVLVVDQGFLGTDQWGLLCGGAPEGLPDLDTVVTLGDPAPGALDWTTFLAGAAREHAHRAEVLADAVTADTVADILFTSGTTGRAKGAVAGHRQALEVAQSWAELAGVTADDRYLVVNPFFHSFGSKAGYLVCLSRGAGCLPVPVFDVPRVLDLARRERVTVMPGPPTLFSSLLDAPGAADALAAMRVAVTGAAIVPEALIVRMREELRIPVVLTAYGLTEAPVVTMCTPGDDARTVATTCGRAVRDTELRTLRADGSHTAVGEPGELLVRSPQVLTGYLDDPEATAAAVDADGWLHTGDVAVLDERGYLRITDRKKDMFTVGGFNVYPAEVERLLAGHPAVRESAVIGVPDERLGEVPRAYVVLRAGRSAEPDELIAFCRDRLAHFKAPRTVVLLGDLPRNAGGKVLKTDLREQP</sequence>
<dbReference type="InterPro" id="IPR025110">
    <property type="entry name" value="AMP-bd_C"/>
</dbReference>
<keyword evidence="6" id="KW-1185">Reference proteome</keyword>
<evidence type="ECO:0000313" key="6">
    <source>
        <dbReference type="Proteomes" id="UP001612915"/>
    </source>
</evidence>
<proteinExistence type="inferred from homology"/>
<dbReference type="InterPro" id="IPR045851">
    <property type="entry name" value="AMP-bd_C_sf"/>
</dbReference>
<protein>
    <submittedName>
        <fullName evidence="5">FadD3 family acyl-CoA ligase</fullName>
    </submittedName>
</protein>
<evidence type="ECO:0000259" key="4">
    <source>
        <dbReference type="Pfam" id="PF13193"/>
    </source>
</evidence>